<dbReference type="GO" id="GO:0005886">
    <property type="term" value="C:plasma membrane"/>
    <property type="evidence" value="ECO:0007669"/>
    <property type="project" value="UniProtKB-SubCell"/>
</dbReference>
<feature type="transmembrane region" description="Helical" evidence="9">
    <location>
        <begin position="54"/>
        <end position="76"/>
    </location>
</feature>
<evidence type="ECO:0000256" key="7">
    <source>
        <dbReference type="ARBA" id="ARBA00023136"/>
    </source>
</evidence>
<feature type="transmembrane region" description="Helical" evidence="9">
    <location>
        <begin position="233"/>
        <end position="252"/>
    </location>
</feature>
<dbReference type="PROSITE" id="PS01116">
    <property type="entry name" value="XANTH_URACIL_PERMASE"/>
    <property type="match status" value="1"/>
</dbReference>
<feature type="transmembrane region" description="Helical" evidence="9">
    <location>
        <begin position="116"/>
        <end position="133"/>
    </location>
</feature>
<protein>
    <submittedName>
        <fullName evidence="10">Purine permease</fullName>
    </submittedName>
</protein>
<dbReference type="InterPro" id="IPR006042">
    <property type="entry name" value="Xan_ur_permease"/>
</dbReference>
<dbReference type="PANTHER" id="PTHR42810:SF2">
    <property type="entry name" value="PURINE PERMEASE C1399.01C-RELATED"/>
    <property type="match status" value="1"/>
</dbReference>
<reference evidence="10" key="1">
    <citation type="submission" date="2021-05" db="EMBL/GenBank/DDBJ databases">
        <authorList>
            <person name="Pietrasiak N."/>
            <person name="Ward R."/>
            <person name="Stajich J.E."/>
            <person name="Kurbessoian T."/>
        </authorList>
    </citation>
    <scope>NUCLEOTIDE SEQUENCE</scope>
    <source>
        <strain evidence="10">GSE-TBD4-15B</strain>
    </source>
</reference>
<comment type="caution">
    <text evidence="10">The sequence shown here is derived from an EMBL/GenBank/DDBJ whole genome shotgun (WGS) entry which is preliminary data.</text>
</comment>
<dbReference type="AlphaFoldDB" id="A0A951PDR5"/>
<keyword evidence="4" id="KW-1003">Cell membrane</keyword>
<feature type="transmembrane region" description="Helical" evidence="9">
    <location>
        <begin position="167"/>
        <end position="185"/>
    </location>
</feature>
<reference evidence="10" key="2">
    <citation type="journal article" date="2022" name="Microbiol. Resour. Announc.">
        <title>Metagenome Sequencing to Explore Phylogenomics of Terrestrial Cyanobacteria.</title>
        <authorList>
            <person name="Ward R.D."/>
            <person name="Stajich J.E."/>
            <person name="Johansen J.R."/>
            <person name="Huntemann M."/>
            <person name="Clum A."/>
            <person name="Foster B."/>
            <person name="Foster B."/>
            <person name="Roux S."/>
            <person name="Palaniappan K."/>
            <person name="Varghese N."/>
            <person name="Mukherjee S."/>
            <person name="Reddy T.B.K."/>
            <person name="Daum C."/>
            <person name="Copeland A."/>
            <person name="Chen I.A."/>
            <person name="Ivanova N.N."/>
            <person name="Kyrpides N.C."/>
            <person name="Shapiro N."/>
            <person name="Eloe-Fadrosh E.A."/>
            <person name="Pietrasiak N."/>
        </authorList>
    </citation>
    <scope>NUCLEOTIDE SEQUENCE</scope>
    <source>
        <strain evidence="10">GSE-TBD4-15B</strain>
    </source>
</reference>
<feature type="region of interest" description="Disordered" evidence="8">
    <location>
        <begin position="1"/>
        <end position="25"/>
    </location>
</feature>
<feature type="transmembrane region" description="Helical" evidence="9">
    <location>
        <begin position="205"/>
        <end position="226"/>
    </location>
</feature>
<accession>A0A951PDR5</accession>
<evidence type="ECO:0000256" key="2">
    <source>
        <dbReference type="ARBA" id="ARBA00008821"/>
    </source>
</evidence>
<keyword evidence="6 9" id="KW-1133">Transmembrane helix</keyword>
<dbReference type="Proteomes" id="UP000707356">
    <property type="component" value="Unassembled WGS sequence"/>
</dbReference>
<evidence type="ECO:0000256" key="1">
    <source>
        <dbReference type="ARBA" id="ARBA00004651"/>
    </source>
</evidence>
<dbReference type="InterPro" id="IPR006043">
    <property type="entry name" value="NCS2"/>
</dbReference>
<feature type="transmembrane region" description="Helical" evidence="9">
    <location>
        <begin position="361"/>
        <end position="383"/>
    </location>
</feature>
<comment type="subcellular location">
    <subcellularLocation>
        <location evidence="1">Cell membrane</location>
        <topology evidence="1">Multi-pass membrane protein</topology>
    </subcellularLocation>
</comment>
<feature type="transmembrane region" description="Helical" evidence="9">
    <location>
        <begin position="272"/>
        <end position="290"/>
    </location>
</feature>
<dbReference type="GO" id="GO:0042907">
    <property type="term" value="F:xanthine transmembrane transporter activity"/>
    <property type="evidence" value="ECO:0007669"/>
    <property type="project" value="TreeGrafter"/>
</dbReference>
<comment type="similarity">
    <text evidence="2">Belongs to the nucleobase:cation symporter-2 (NCS2) (TC 2.A.40) family.</text>
</comment>
<keyword evidence="5 9" id="KW-0812">Transmembrane</keyword>
<keyword evidence="7 9" id="KW-0472">Membrane</keyword>
<dbReference type="InterPro" id="IPR017588">
    <property type="entry name" value="UacT-like"/>
</dbReference>
<evidence type="ECO:0000256" key="8">
    <source>
        <dbReference type="SAM" id="MobiDB-lite"/>
    </source>
</evidence>
<dbReference type="EMBL" id="JAHHHV010000080">
    <property type="protein sequence ID" value="MBW4467736.1"/>
    <property type="molecule type" value="Genomic_DNA"/>
</dbReference>
<dbReference type="NCBIfam" id="TIGR00801">
    <property type="entry name" value="ncs2"/>
    <property type="match status" value="1"/>
</dbReference>
<name>A0A951PDR5_9CYAN</name>
<feature type="transmembrane region" description="Helical" evidence="9">
    <location>
        <begin position="389"/>
        <end position="411"/>
    </location>
</feature>
<dbReference type="NCBIfam" id="TIGR03173">
    <property type="entry name" value="pbuX"/>
    <property type="match status" value="1"/>
</dbReference>
<feature type="transmembrane region" description="Helical" evidence="9">
    <location>
        <begin position="448"/>
        <end position="468"/>
    </location>
</feature>
<gene>
    <name evidence="10" type="ORF">KME07_20100</name>
</gene>
<proteinExistence type="inferred from homology"/>
<evidence type="ECO:0000256" key="5">
    <source>
        <dbReference type="ARBA" id="ARBA00022692"/>
    </source>
</evidence>
<evidence type="ECO:0000256" key="4">
    <source>
        <dbReference type="ARBA" id="ARBA00022475"/>
    </source>
</evidence>
<sequence>MQVGLPEPATNLQGQPAAEPTPSAPVESDLPDLIYGLDDQPPVLEALFVALQHVLAAFVGIITPPLIICAALGLNADETSRTVSMSLLASGICTFIQCQRIGPIGSGLLSLQGTSFAFLAPIVGVGTAAIGSGRSPQEALALIFGICFFGAFVEIFLSQFLHLAQQLISPVVSGTVVMIIGLSLIKTGMISLAGGEIARASGSYGSYQNLGLGGLVMLIVVALNLTNSRHLRMGAIAIGLGVGYAASIWLGLVDFSGLGDLPWIRLPRPFRYGMQFEFTAFIPFALLYLITAIETIGDLTATSAASKQPISGKLYMQRIKGGVLGDGFNSLLAAMFNSFPNTSFSQNNGVIQMTGVGSRYVGFYVAGILALLGLLPPVGGLLQTLPQPVLGGATIVMFGSIAVAGMNIIAANPIDRRTLMILSVSLALGLGVVYAPDILDDKPAMIRHLFSSGISTGGLTAMLLNLLLPSAQPK</sequence>
<dbReference type="Pfam" id="PF00860">
    <property type="entry name" value="Xan_ur_permease"/>
    <property type="match status" value="1"/>
</dbReference>
<dbReference type="PANTHER" id="PTHR42810">
    <property type="entry name" value="PURINE PERMEASE C1399.01C-RELATED"/>
    <property type="match status" value="1"/>
</dbReference>
<evidence type="ECO:0000313" key="10">
    <source>
        <dbReference type="EMBL" id="MBW4467736.1"/>
    </source>
</evidence>
<organism evidence="10 11">
    <name type="scientific">Pegethrix bostrychoides GSE-TBD4-15B</name>
    <dbReference type="NCBI Taxonomy" id="2839662"/>
    <lineage>
        <taxon>Bacteria</taxon>
        <taxon>Bacillati</taxon>
        <taxon>Cyanobacteriota</taxon>
        <taxon>Cyanophyceae</taxon>
        <taxon>Oculatellales</taxon>
        <taxon>Oculatellaceae</taxon>
        <taxon>Pegethrix</taxon>
    </lineage>
</organism>
<evidence type="ECO:0000313" key="11">
    <source>
        <dbReference type="Proteomes" id="UP000707356"/>
    </source>
</evidence>
<feature type="transmembrane region" description="Helical" evidence="9">
    <location>
        <begin position="418"/>
        <end position="436"/>
    </location>
</feature>
<keyword evidence="3" id="KW-0813">Transport</keyword>
<evidence type="ECO:0000256" key="3">
    <source>
        <dbReference type="ARBA" id="ARBA00022448"/>
    </source>
</evidence>
<evidence type="ECO:0000256" key="6">
    <source>
        <dbReference type="ARBA" id="ARBA00022989"/>
    </source>
</evidence>
<dbReference type="NCBIfam" id="NF037981">
    <property type="entry name" value="NCS2_1"/>
    <property type="match status" value="1"/>
</dbReference>
<evidence type="ECO:0000256" key="9">
    <source>
        <dbReference type="SAM" id="Phobius"/>
    </source>
</evidence>
<feature type="transmembrane region" description="Helical" evidence="9">
    <location>
        <begin position="139"/>
        <end position="160"/>
    </location>
</feature>